<keyword evidence="2 7" id="KW-0028">Amino-acid biosynthesis</keyword>
<comment type="function">
    <text evidence="7">Catalyzes the NADPH-dependent reduction of L-glutamate 5-phosphate into L-glutamate 5-semialdehyde and phosphate. The product spontaneously undergoes cyclization to form 1-pyrroline-5-carboxylate.</text>
</comment>
<comment type="catalytic activity">
    <reaction evidence="6 7">
        <text>L-glutamate 5-semialdehyde + phosphate + NADP(+) = L-glutamyl 5-phosphate + NADPH + H(+)</text>
        <dbReference type="Rhea" id="RHEA:19541"/>
        <dbReference type="ChEBI" id="CHEBI:15378"/>
        <dbReference type="ChEBI" id="CHEBI:43474"/>
        <dbReference type="ChEBI" id="CHEBI:57783"/>
        <dbReference type="ChEBI" id="CHEBI:58066"/>
        <dbReference type="ChEBI" id="CHEBI:58274"/>
        <dbReference type="ChEBI" id="CHEBI:58349"/>
        <dbReference type="EC" id="1.2.1.41"/>
    </reaction>
</comment>
<gene>
    <name evidence="7" type="primary">proA</name>
    <name evidence="9" type="ORF">CQ405_08585</name>
</gene>
<evidence type="ECO:0000313" key="9">
    <source>
        <dbReference type="EMBL" id="PSM51278.1"/>
    </source>
</evidence>
<dbReference type="UniPathway" id="UPA00098">
    <property type="reaction ID" value="UER00360"/>
</dbReference>
<comment type="pathway">
    <text evidence="1 7">Amino-acid biosynthesis; L-proline biosynthesis; L-glutamate 5-semialdehyde from L-glutamate: step 2/2.</text>
</comment>
<dbReference type="Gene3D" id="3.40.605.10">
    <property type="entry name" value="Aldehyde Dehydrogenase, Chain A, domain 1"/>
    <property type="match status" value="1"/>
</dbReference>
<dbReference type="InterPro" id="IPR012134">
    <property type="entry name" value="Glu-5-SA_DH"/>
</dbReference>
<evidence type="ECO:0000256" key="6">
    <source>
        <dbReference type="ARBA" id="ARBA00049024"/>
    </source>
</evidence>
<dbReference type="GO" id="GO:0004350">
    <property type="term" value="F:glutamate-5-semialdehyde dehydrogenase activity"/>
    <property type="evidence" value="ECO:0007669"/>
    <property type="project" value="UniProtKB-UniRule"/>
</dbReference>
<protein>
    <recommendedName>
        <fullName evidence="7">Gamma-glutamyl phosphate reductase</fullName>
        <shortName evidence="7">GPR</shortName>
        <ecNumber evidence="7">1.2.1.41</ecNumber>
    </recommendedName>
    <alternativeName>
        <fullName evidence="7">Glutamate-5-semialdehyde dehydrogenase</fullName>
    </alternativeName>
    <alternativeName>
        <fullName evidence="7">Glutamyl-gamma-semialdehyde dehydrogenase</fullName>
        <shortName evidence="7">GSA dehydrogenase</shortName>
    </alternativeName>
</protein>
<comment type="caution">
    <text evidence="9">The sequence shown here is derived from an EMBL/GenBank/DDBJ whole genome shotgun (WGS) entry which is preliminary data.</text>
</comment>
<dbReference type="GO" id="GO:0050661">
    <property type="term" value="F:NADP binding"/>
    <property type="evidence" value="ECO:0007669"/>
    <property type="project" value="InterPro"/>
</dbReference>
<dbReference type="EC" id="1.2.1.41" evidence="7"/>
<dbReference type="OrthoDB" id="9809970at2"/>
<comment type="subcellular location">
    <subcellularLocation>
        <location evidence="7">Cytoplasm</location>
    </subcellularLocation>
</comment>
<dbReference type="PANTHER" id="PTHR11063">
    <property type="entry name" value="GLUTAMATE SEMIALDEHYDE DEHYDROGENASE"/>
    <property type="match status" value="1"/>
</dbReference>
<dbReference type="InterPro" id="IPR020593">
    <property type="entry name" value="G-glutamylP_reductase_CS"/>
</dbReference>
<dbReference type="InterPro" id="IPR000965">
    <property type="entry name" value="GPR_dom"/>
</dbReference>
<dbReference type="CDD" id="cd07079">
    <property type="entry name" value="ALDH_F18-19_ProA-GPR"/>
    <property type="match status" value="1"/>
</dbReference>
<evidence type="ECO:0000313" key="10">
    <source>
        <dbReference type="Proteomes" id="UP000240535"/>
    </source>
</evidence>
<evidence type="ECO:0000256" key="7">
    <source>
        <dbReference type="HAMAP-Rule" id="MF_00412"/>
    </source>
</evidence>
<keyword evidence="10" id="KW-1185">Reference proteome</keyword>
<dbReference type="PIRSF" id="PIRSF000151">
    <property type="entry name" value="GPR"/>
    <property type="match status" value="1"/>
</dbReference>
<dbReference type="RefSeq" id="WP_106872708.1">
    <property type="nucleotide sequence ID" value="NZ_CP053841.1"/>
</dbReference>
<dbReference type="PROSITE" id="PS01223">
    <property type="entry name" value="PROA"/>
    <property type="match status" value="1"/>
</dbReference>
<feature type="domain" description="Aldehyde dehydrogenase" evidence="8">
    <location>
        <begin position="108"/>
        <end position="281"/>
    </location>
</feature>
<name>A0A2P8QYE9_9BACT</name>
<dbReference type="Gene3D" id="3.40.309.10">
    <property type="entry name" value="Aldehyde Dehydrogenase, Chain A, domain 2"/>
    <property type="match status" value="1"/>
</dbReference>
<comment type="similarity">
    <text evidence="7">Belongs to the gamma-glutamyl phosphate reductase family.</text>
</comment>
<dbReference type="HAMAP" id="MF_00412">
    <property type="entry name" value="ProA"/>
    <property type="match status" value="1"/>
</dbReference>
<dbReference type="NCBIfam" id="TIGR00407">
    <property type="entry name" value="proA"/>
    <property type="match status" value="1"/>
</dbReference>
<organism evidence="9 10">
    <name type="scientific">Campylobacter blaseri</name>
    <dbReference type="NCBI Taxonomy" id="2042961"/>
    <lineage>
        <taxon>Bacteria</taxon>
        <taxon>Pseudomonadati</taxon>
        <taxon>Campylobacterota</taxon>
        <taxon>Epsilonproteobacteria</taxon>
        <taxon>Campylobacterales</taxon>
        <taxon>Campylobacteraceae</taxon>
        <taxon>Campylobacter</taxon>
    </lineage>
</organism>
<dbReference type="GO" id="GO:0055129">
    <property type="term" value="P:L-proline biosynthetic process"/>
    <property type="evidence" value="ECO:0007669"/>
    <property type="project" value="UniProtKB-UniRule"/>
</dbReference>
<keyword evidence="4 7" id="KW-0521">NADP</keyword>
<sequence length="411" mass="45856">MEKLLNITKNSQNSLLNLTPDQKQKTILDMVSEIKNAKYEILKANELDIKFAKENNLSRSMIERLKLNDEKIESILKSLQDIANLKDPAGKILDGWTNHAGLGVQKVAIPIGVICVIYESRPNVTVEVASLCFKSSNAVVLKGGKEAQNSNLALVKCIHKALDKNKINKNVVTFLENFHRDDMMDLIKMDKYIDVIIPRGGSSLINLISKNSTIPVIKHDKGVCHIFVDESAKLDSSLQICINAKIQNPSACNAVETILIHESLVDSFFLDLTDEFKKLGVEIYGCKKSAQILDCKESSYETYDNEFLDLKVNIKIVENLDEALSHIREFSSDHSEAILSENITNIERFLNELNSACLYANASTRFSDGYELGFGAEIGISTNKLHARGPMGLDSLVTYKYKIIGNGQVRK</sequence>
<dbReference type="Proteomes" id="UP000240535">
    <property type="component" value="Unassembled WGS sequence"/>
</dbReference>
<keyword evidence="5 7" id="KW-0560">Oxidoreductase</keyword>
<dbReference type="InterPro" id="IPR016161">
    <property type="entry name" value="Ald_DH/histidinol_DH"/>
</dbReference>
<dbReference type="InterPro" id="IPR016163">
    <property type="entry name" value="Ald_DH_C"/>
</dbReference>
<dbReference type="InterPro" id="IPR015590">
    <property type="entry name" value="Aldehyde_DH_dom"/>
</dbReference>
<evidence type="ECO:0000259" key="8">
    <source>
        <dbReference type="Pfam" id="PF00171"/>
    </source>
</evidence>
<dbReference type="Pfam" id="PF00171">
    <property type="entry name" value="Aldedh"/>
    <property type="match status" value="1"/>
</dbReference>
<reference evidence="10" key="1">
    <citation type="submission" date="2017-10" db="EMBL/GenBank/DDBJ databases">
        <title>Campylobacter species from seals.</title>
        <authorList>
            <person name="Gilbert M.J."/>
            <person name="Zomer A.L."/>
            <person name="Timmerman A.J."/>
            <person name="Duim B."/>
            <person name="Wagenaar J.A."/>
        </authorList>
    </citation>
    <scope>NUCLEOTIDE SEQUENCE [LARGE SCALE GENOMIC DNA]</scope>
    <source>
        <strain evidence="10">17S00004-5</strain>
    </source>
</reference>
<evidence type="ECO:0000256" key="5">
    <source>
        <dbReference type="ARBA" id="ARBA00023002"/>
    </source>
</evidence>
<evidence type="ECO:0000256" key="4">
    <source>
        <dbReference type="ARBA" id="ARBA00022857"/>
    </source>
</evidence>
<keyword evidence="3 7" id="KW-0641">Proline biosynthesis</keyword>
<accession>A0A2P8QYE9</accession>
<dbReference type="GO" id="GO:0005737">
    <property type="term" value="C:cytoplasm"/>
    <property type="evidence" value="ECO:0007669"/>
    <property type="project" value="UniProtKB-SubCell"/>
</dbReference>
<evidence type="ECO:0000256" key="3">
    <source>
        <dbReference type="ARBA" id="ARBA00022650"/>
    </source>
</evidence>
<evidence type="ECO:0000256" key="1">
    <source>
        <dbReference type="ARBA" id="ARBA00004985"/>
    </source>
</evidence>
<dbReference type="NCBIfam" id="NF001221">
    <property type="entry name" value="PRK00197.1"/>
    <property type="match status" value="1"/>
</dbReference>
<dbReference type="SUPFAM" id="SSF53720">
    <property type="entry name" value="ALDH-like"/>
    <property type="match status" value="1"/>
</dbReference>
<proteinExistence type="inferred from homology"/>
<dbReference type="AlphaFoldDB" id="A0A2P8QYE9"/>
<dbReference type="PANTHER" id="PTHR11063:SF8">
    <property type="entry name" value="DELTA-1-PYRROLINE-5-CARBOXYLATE SYNTHASE"/>
    <property type="match status" value="1"/>
</dbReference>
<evidence type="ECO:0000256" key="2">
    <source>
        <dbReference type="ARBA" id="ARBA00022605"/>
    </source>
</evidence>
<dbReference type="EMBL" id="PDHH01000009">
    <property type="protein sequence ID" value="PSM51278.1"/>
    <property type="molecule type" value="Genomic_DNA"/>
</dbReference>
<dbReference type="InterPro" id="IPR016162">
    <property type="entry name" value="Ald_DH_N"/>
</dbReference>
<keyword evidence="7" id="KW-0963">Cytoplasm</keyword>